<name>G2XSB0_BOTF4</name>
<evidence type="ECO:0000313" key="2">
    <source>
        <dbReference type="Proteomes" id="UP000008177"/>
    </source>
</evidence>
<dbReference type="HOGENOM" id="CLU_1695213_0_0_1"/>
<dbReference type="Proteomes" id="UP000008177">
    <property type="component" value="Unplaced contigs"/>
</dbReference>
<evidence type="ECO:0000313" key="1">
    <source>
        <dbReference type="EMBL" id="CCD43547.1"/>
    </source>
</evidence>
<gene>
    <name evidence="1" type="ORF">BofuT4_P012230.1</name>
</gene>
<proteinExistence type="predicted"/>
<accession>G2XSB0</accession>
<dbReference type="AlphaFoldDB" id="G2XSB0"/>
<organism evidence="1 2">
    <name type="scientific">Botryotinia fuckeliana (strain T4)</name>
    <name type="common">Noble rot fungus</name>
    <name type="synonym">Botrytis cinerea</name>
    <dbReference type="NCBI Taxonomy" id="999810"/>
    <lineage>
        <taxon>Eukaryota</taxon>
        <taxon>Fungi</taxon>
        <taxon>Dikarya</taxon>
        <taxon>Ascomycota</taxon>
        <taxon>Pezizomycotina</taxon>
        <taxon>Leotiomycetes</taxon>
        <taxon>Helotiales</taxon>
        <taxon>Sclerotiniaceae</taxon>
        <taxon>Botrytis</taxon>
    </lineage>
</organism>
<protein>
    <submittedName>
        <fullName evidence="1">Uncharacterized protein</fullName>
    </submittedName>
</protein>
<dbReference type="EMBL" id="FQ790260">
    <property type="protein sequence ID" value="CCD43547.1"/>
    <property type="molecule type" value="Genomic_DNA"/>
</dbReference>
<sequence length="155" mass="16790">MPYYSLAKNSVGESLKFPICAGCEDTINFAIPKSKDFPGFRRYASSESCSAIEYSARQGCAVCRLVLAIFQCPRYSAMNDNSLGAGALSNVQKPLGPGNQYAEITILRPELAGTRGSNVPIQSRLITKWSGSTASITLADKWVQNCIKDATIQQI</sequence>
<dbReference type="InParanoid" id="G2XSB0"/>
<reference evidence="2" key="1">
    <citation type="journal article" date="2011" name="PLoS Genet.">
        <title>Genomic analysis of the necrotrophic fungal pathogens Sclerotinia sclerotiorum and Botrytis cinerea.</title>
        <authorList>
            <person name="Amselem J."/>
            <person name="Cuomo C.A."/>
            <person name="van Kan J.A."/>
            <person name="Viaud M."/>
            <person name="Benito E.P."/>
            <person name="Couloux A."/>
            <person name="Coutinho P.M."/>
            <person name="de Vries R.P."/>
            <person name="Dyer P.S."/>
            <person name="Fillinger S."/>
            <person name="Fournier E."/>
            <person name="Gout L."/>
            <person name="Hahn M."/>
            <person name="Kohn L."/>
            <person name="Lapalu N."/>
            <person name="Plummer K.M."/>
            <person name="Pradier J.M."/>
            <person name="Quevillon E."/>
            <person name="Sharon A."/>
            <person name="Simon A."/>
            <person name="ten Have A."/>
            <person name="Tudzynski B."/>
            <person name="Tudzynski P."/>
            <person name="Wincker P."/>
            <person name="Andrew M."/>
            <person name="Anthouard V."/>
            <person name="Beever R.E."/>
            <person name="Beffa R."/>
            <person name="Benoit I."/>
            <person name="Bouzid O."/>
            <person name="Brault B."/>
            <person name="Chen Z."/>
            <person name="Choquer M."/>
            <person name="Collemare J."/>
            <person name="Cotton P."/>
            <person name="Danchin E.G."/>
            <person name="Da Silva C."/>
            <person name="Gautier A."/>
            <person name="Giraud C."/>
            <person name="Giraud T."/>
            <person name="Gonzalez C."/>
            <person name="Grossetete S."/>
            <person name="Guldener U."/>
            <person name="Henrissat B."/>
            <person name="Howlett B.J."/>
            <person name="Kodira C."/>
            <person name="Kretschmer M."/>
            <person name="Lappartient A."/>
            <person name="Leroch M."/>
            <person name="Levis C."/>
            <person name="Mauceli E."/>
            <person name="Neuveglise C."/>
            <person name="Oeser B."/>
            <person name="Pearson M."/>
            <person name="Poulain J."/>
            <person name="Poussereau N."/>
            <person name="Quesneville H."/>
            <person name="Rascle C."/>
            <person name="Schumacher J."/>
            <person name="Segurens B."/>
            <person name="Sexton A."/>
            <person name="Silva E."/>
            <person name="Sirven C."/>
            <person name="Soanes D.M."/>
            <person name="Talbot N.J."/>
            <person name="Templeton M."/>
            <person name="Yandava C."/>
            <person name="Yarden O."/>
            <person name="Zeng Q."/>
            <person name="Rollins J.A."/>
            <person name="Lebrun M.H."/>
            <person name="Dickman M."/>
        </authorList>
    </citation>
    <scope>NUCLEOTIDE SEQUENCE [LARGE SCALE GENOMIC DNA]</scope>
    <source>
        <strain evidence="2">T4</strain>
    </source>
</reference>